<dbReference type="EMBL" id="PP511804">
    <property type="protein sequence ID" value="XCD07730.1"/>
    <property type="molecule type" value="Genomic_DNA"/>
</dbReference>
<sequence>MCSIKKIFTALKGLAGSGKMLPWLCLIICLVSLSLSYTTSRSVDAMDTRVTALEQSISLSLKNIDQTLASIDVRFQILEKYAAEKWEWLYGDSSRPTVEIHNNVESKTKSKSKR</sequence>
<reference evidence="1" key="1">
    <citation type="submission" date="2024-03" db="EMBL/GenBank/DDBJ databases">
        <title>Diverse circular DNA viruses in blood, oral, and fecal samples of captive lemurs.</title>
        <authorList>
            <person name="Paietta E.N."/>
            <person name="Kraberger S."/>
            <person name="Lund M.C."/>
            <person name="Custer J.M."/>
            <person name="Vargas K.M."/>
            <person name="Ehmke E.E."/>
            <person name="Yoder A.D."/>
            <person name="Varsani A."/>
        </authorList>
    </citation>
    <scope>NUCLEOTIDE SEQUENCE</scope>
    <source>
        <strain evidence="1">Duke_28FS_46</strain>
    </source>
</reference>
<accession>A0AAU8B5V6</accession>
<name>A0AAU8B5V6_9VIRU</name>
<organism evidence="1">
    <name type="scientific">Dulem virus 234</name>
    <dbReference type="NCBI Taxonomy" id="3145711"/>
    <lineage>
        <taxon>Viruses</taxon>
        <taxon>Monodnaviria</taxon>
        <taxon>Sangervirae</taxon>
        <taxon>Phixviricota</taxon>
        <taxon>Malgrandaviricetes</taxon>
        <taxon>Petitvirales</taxon>
        <taxon>Microviridae</taxon>
        <taxon>Microvirus</taxon>
    </lineage>
</organism>
<evidence type="ECO:0000313" key="1">
    <source>
        <dbReference type="EMBL" id="XCD07730.1"/>
    </source>
</evidence>
<proteinExistence type="predicted"/>
<protein>
    <submittedName>
        <fullName evidence="1">Uncharacterized protein</fullName>
    </submittedName>
</protein>